<keyword evidence="2" id="KW-0489">Methyltransferase</keyword>
<dbReference type="PANTHER" id="PTHR43591">
    <property type="entry name" value="METHYLTRANSFERASE"/>
    <property type="match status" value="1"/>
</dbReference>
<dbReference type="RefSeq" id="WP_306709816.1">
    <property type="nucleotide sequence ID" value="NZ_JAUJFI010000136.1"/>
</dbReference>
<dbReference type="Proteomes" id="UP001227317">
    <property type="component" value="Unassembled WGS sequence"/>
</dbReference>
<reference evidence="2 3" key="1">
    <citation type="submission" date="2023-06" db="EMBL/GenBank/DDBJ databases">
        <title>Azospirillum isscasensis sp.nov, a bacterium isolated from rhizosphere soil of rice.</title>
        <authorList>
            <person name="Wang H."/>
        </authorList>
    </citation>
    <scope>NUCLEOTIDE SEQUENCE [LARGE SCALE GENOMIC DNA]</scope>
    <source>
        <strain evidence="2 3">C340-1</strain>
    </source>
</reference>
<protein>
    <submittedName>
        <fullName evidence="2">Class I SAM-dependent methyltransferase</fullName>
        <ecNumber evidence="2">2.1.-.-</ecNumber>
    </submittedName>
</protein>
<sequence length="181" mass="19748">MAGRFDEVFVPPAGNRGLVLDLGCGPGFWTVEFPNRKPAEKIVAADLTEAALRLVRERLRQAGLEAETRIENAEALTFPDGTFDHVNCQGVVHHTPDTPRAIAEIARVLKPSGTAGISVYYRNAPLRNFDRLRFVFAALSRLGFAMPGRGREGIFRAADSAEVVRLYDGHGNPVGSAYTRA</sequence>
<keyword evidence="2" id="KW-0808">Transferase</keyword>
<dbReference type="EMBL" id="JAUJFI010000136">
    <property type="protein sequence ID" value="MDQ2105347.1"/>
    <property type="molecule type" value="Genomic_DNA"/>
</dbReference>
<name>A0ABU0WMJ8_9PROT</name>
<accession>A0ABU0WMJ8</accession>
<keyword evidence="3" id="KW-1185">Reference proteome</keyword>
<dbReference type="InterPro" id="IPR041698">
    <property type="entry name" value="Methyltransf_25"/>
</dbReference>
<dbReference type="SUPFAM" id="SSF53335">
    <property type="entry name" value="S-adenosyl-L-methionine-dependent methyltransferases"/>
    <property type="match status" value="1"/>
</dbReference>
<organism evidence="2 3">
    <name type="scientific">Azospirillum isscasi</name>
    <dbReference type="NCBI Taxonomy" id="3053926"/>
    <lineage>
        <taxon>Bacteria</taxon>
        <taxon>Pseudomonadati</taxon>
        <taxon>Pseudomonadota</taxon>
        <taxon>Alphaproteobacteria</taxon>
        <taxon>Rhodospirillales</taxon>
        <taxon>Azospirillaceae</taxon>
        <taxon>Azospirillum</taxon>
    </lineage>
</organism>
<evidence type="ECO:0000259" key="1">
    <source>
        <dbReference type="Pfam" id="PF13649"/>
    </source>
</evidence>
<dbReference type="Gene3D" id="3.40.50.150">
    <property type="entry name" value="Vaccinia Virus protein VP39"/>
    <property type="match status" value="1"/>
</dbReference>
<dbReference type="EC" id="2.1.-.-" evidence="2"/>
<dbReference type="GO" id="GO:0032259">
    <property type="term" value="P:methylation"/>
    <property type="evidence" value="ECO:0007669"/>
    <property type="project" value="UniProtKB-KW"/>
</dbReference>
<gene>
    <name evidence="2" type="ORF">QSG27_21795</name>
</gene>
<dbReference type="GO" id="GO:0008168">
    <property type="term" value="F:methyltransferase activity"/>
    <property type="evidence" value="ECO:0007669"/>
    <property type="project" value="UniProtKB-KW"/>
</dbReference>
<evidence type="ECO:0000313" key="2">
    <source>
        <dbReference type="EMBL" id="MDQ2105347.1"/>
    </source>
</evidence>
<comment type="caution">
    <text evidence="2">The sequence shown here is derived from an EMBL/GenBank/DDBJ whole genome shotgun (WGS) entry which is preliminary data.</text>
</comment>
<dbReference type="CDD" id="cd02440">
    <property type="entry name" value="AdoMet_MTases"/>
    <property type="match status" value="1"/>
</dbReference>
<feature type="domain" description="Methyltransferase" evidence="1">
    <location>
        <begin position="19"/>
        <end position="113"/>
    </location>
</feature>
<dbReference type="Pfam" id="PF13649">
    <property type="entry name" value="Methyltransf_25"/>
    <property type="match status" value="1"/>
</dbReference>
<proteinExistence type="predicted"/>
<evidence type="ECO:0000313" key="3">
    <source>
        <dbReference type="Proteomes" id="UP001227317"/>
    </source>
</evidence>
<dbReference type="PANTHER" id="PTHR43591:SF24">
    <property type="entry name" value="2-METHOXY-6-POLYPRENYL-1,4-BENZOQUINOL METHYLASE, MITOCHONDRIAL"/>
    <property type="match status" value="1"/>
</dbReference>
<dbReference type="InterPro" id="IPR029063">
    <property type="entry name" value="SAM-dependent_MTases_sf"/>
</dbReference>